<dbReference type="Gene3D" id="3.50.50.60">
    <property type="entry name" value="FAD/NAD(P)-binding domain"/>
    <property type="match status" value="1"/>
</dbReference>
<protein>
    <submittedName>
        <fullName evidence="5">FAD-binding monooxygenase</fullName>
    </submittedName>
</protein>
<keyword evidence="6" id="KW-1185">Reference proteome</keyword>
<proteinExistence type="predicted"/>
<dbReference type="RefSeq" id="WP_195036128.1">
    <property type="nucleotide sequence ID" value="NZ_JADLRE010000033.1"/>
</dbReference>
<dbReference type="Proteomes" id="UP000807309">
    <property type="component" value="Unassembled WGS sequence"/>
</dbReference>
<dbReference type="Pfam" id="PF00890">
    <property type="entry name" value="FAD_binding_2"/>
    <property type="match status" value="1"/>
</dbReference>
<evidence type="ECO:0000313" key="6">
    <source>
        <dbReference type="Proteomes" id="UP000807309"/>
    </source>
</evidence>
<feature type="region of interest" description="Disordered" evidence="3">
    <location>
        <begin position="1"/>
        <end position="21"/>
    </location>
</feature>
<keyword evidence="5" id="KW-0503">Monooxygenase</keyword>
<keyword evidence="2" id="KW-0560">Oxidoreductase</keyword>
<dbReference type="SUPFAM" id="SSF51905">
    <property type="entry name" value="FAD/NAD(P)-binding domain"/>
    <property type="match status" value="1"/>
</dbReference>
<feature type="domain" description="FAD-dependent oxidoreductase 2 FAD-binding" evidence="4">
    <location>
        <begin position="27"/>
        <end position="233"/>
    </location>
</feature>
<accession>A0ABS0CG14</accession>
<reference evidence="5 6" key="1">
    <citation type="submission" date="2020-10" db="EMBL/GenBank/DDBJ databases">
        <title>Identification of Nocardia species via Next-generation sequencing and recognition of intraspecies genetic diversity.</title>
        <authorList>
            <person name="Li P."/>
            <person name="Li P."/>
            <person name="Lu B."/>
        </authorList>
    </citation>
    <scope>NUCLEOTIDE SEQUENCE [LARGE SCALE GENOMIC DNA]</scope>
    <source>
        <strain evidence="5 6">N-11</strain>
    </source>
</reference>
<dbReference type="InterPro" id="IPR036188">
    <property type="entry name" value="FAD/NAD-bd_sf"/>
</dbReference>
<keyword evidence="1" id="KW-0285">Flavoprotein</keyword>
<dbReference type="GO" id="GO:0004497">
    <property type="term" value="F:monooxygenase activity"/>
    <property type="evidence" value="ECO:0007669"/>
    <property type="project" value="UniProtKB-KW"/>
</dbReference>
<dbReference type="PANTHER" id="PTHR43422">
    <property type="entry name" value="THIAMINE THIAZOLE SYNTHASE"/>
    <property type="match status" value="1"/>
</dbReference>
<evidence type="ECO:0000256" key="3">
    <source>
        <dbReference type="SAM" id="MobiDB-lite"/>
    </source>
</evidence>
<gene>
    <name evidence="5" type="ORF">IU470_29840</name>
</gene>
<organism evidence="5 6">
    <name type="scientific">Nocardia abscessus</name>
    <dbReference type="NCBI Taxonomy" id="120957"/>
    <lineage>
        <taxon>Bacteria</taxon>
        <taxon>Bacillati</taxon>
        <taxon>Actinomycetota</taxon>
        <taxon>Actinomycetes</taxon>
        <taxon>Mycobacteriales</taxon>
        <taxon>Nocardiaceae</taxon>
        <taxon>Nocardia</taxon>
    </lineage>
</organism>
<evidence type="ECO:0000313" key="5">
    <source>
        <dbReference type="EMBL" id="MBF6229279.1"/>
    </source>
</evidence>
<sequence>MRATLTQTSRGQQPTRTGAAASGRGTVVIIGGGFGGTLATWALRGVADRIVVVERDHYPTQSDFRPGVPQARHAHLLLESGHRLLEGMMPGIRDELLAAGAVKVAMSRELRWLTSAGWMADYDSDLSFLSCTRPLLDHVVRSRLHAESTMRVVDGREVRSLDGTEVTFLEAAEVVGLLGSPRAVTGVRIRRRGSLEEMVEHAELVVDASGRTSRISDWLDELGCAPIPEECVDPGIVYISRLYRRRPDDDLGFRALYLQTSATNPRTGSMLPVEGDRWLVSLGGMRGYEPQRGDDGFEKMLEQLRDPTLREALRTTEPVSTARIFRPGPGIRRHLERGTPDGLIGFADAAASFDPVWGQGMSVAVRGAQELRAAVLRHGGIGHATARAARKAITASQADAWLMSSSEDARFPATKGGPSAALTSLLHPFINRVLDRATTNVRVTHAFHEVMSLVAPPTTLLRPRILASILIGRR</sequence>
<dbReference type="EMBL" id="JADLRE010000033">
    <property type="protein sequence ID" value="MBF6229279.1"/>
    <property type="molecule type" value="Genomic_DNA"/>
</dbReference>
<dbReference type="InterPro" id="IPR003953">
    <property type="entry name" value="FAD-dep_OxRdtase_2_FAD-bd"/>
</dbReference>
<evidence type="ECO:0000259" key="4">
    <source>
        <dbReference type="Pfam" id="PF00890"/>
    </source>
</evidence>
<evidence type="ECO:0000256" key="2">
    <source>
        <dbReference type="ARBA" id="ARBA00023002"/>
    </source>
</evidence>
<comment type="caution">
    <text evidence="5">The sequence shown here is derived from an EMBL/GenBank/DDBJ whole genome shotgun (WGS) entry which is preliminary data.</text>
</comment>
<evidence type="ECO:0000256" key="1">
    <source>
        <dbReference type="ARBA" id="ARBA00022630"/>
    </source>
</evidence>
<dbReference type="PANTHER" id="PTHR43422:SF3">
    <property type="entry name" value="THIAMINE THIAZOLE SYNTHASE"/>
    <property type="match status" value="1"/>
</dbReference>
<feature type="compositionally biased region" description="Polar residues" evidence="3">
    <location>
        <begin position="1"/>
        <end position="16"/>
    </location>
</feature>
<name>A0ABS0CG14_9NOCA</name>